<keyword evidence="2" id="KW-0378">Hydrolase</keyword>
<dbReference type="Pfam" id="PF05685">
    <property type="entry name" value="Uma2"/>
    <property type="match status" value="1"/>
</dbReference>
<sequence length="191" mass="21454">MTEQSRHMLVEDFEEIAASAPETVTLEFISWRIREKCVGGGSHASAIAWLVRRMYEARPDLYLCARLGLVVEKHRKGRAVPDAVLAPARYFLGDGAWSEAEGILMAVEVTAYDHHALHSDREERPVAYAGVGIPVYLLVDRDAGAVVVHSGPESEHGYYRHRRIHRFGEKITLPEPVGIPLDTEPLKKYVR</sequence>
<dbReference type="SUPFAM" id="SSF52980">
    <property type="entry name" value="Restriction endonuclease-like"/>
    <property type="match status" value="1"/>
</dbReference>
<gene>
    <name evidence="2" type="ORF">QIT00_17610</name>
</gene>
<dbReference type="InterPro" id="IPR012296">
    <property type="entry name" value="Nuclease_put_TT1808"/>
</dbReference>
<accession>A0ABT6SXN3</accession>
<feature type="domain" description="Putative restriction endonuclease" evidence="1">
    <location>
        <begin position="10"/>
        <end position="178"/>
    </location>
</feature>
<dbReference type="Proteomes" id="UP001237105">
    <property type="component" value="Unassembled WGS sequence"/>
</dbReference>
<protein>
    <submittedName>
        <fullName evidence="2">Uma2 family endonuclease</fullName>
    </submittedName>
</protein>
<dbReference type="PANTHER" id="PTHR35400">
    <property type="entry name" value="SLR1083 PROTEIN"/>
    <property type="match status" value="1"/>
</dbReference>
<name>A0ABT6SXN3_9ACTN</name>
<dbReference type="InterPro" id="IPR011335">
    <property type="entry name" value="Restrct_endonuc-II-like"/>
</dbReference>
<dbReference type="Gene3D" id="3.90.1570.10">
    <property type="entry name" value="tt1808, chain A"/>
    <property type="match status" value="1"/>
</dbReference>
<keyword evidence="2" id="KW-0540">Nuclease</keyword>
<dbReference type="InterPro" id="IPR008538">
    <property type="entry name" value="Uma2"/>
</dbReference>
<reference evidence="2 3" key="1">
    <citation type="submission" date="2023-05" db="EMBL/GenBank/DDBJ databases">
        <title>Draft genome sequence of Streptomyces sp. B-S-A12 isolated from a cave soil in Thailand.</title>
        <authorList>
            <person name="Chamroensaksri N."/>
            <person name="Muangham S."/>
        </authorList>
    </citation>
    <scope>NUCLEOTIDE SEQUENCE [LARGE SCALE GENOMIC DNA]</scope>
    <source>
        <strain evidence="2 3">B-S-A12</strain>
    </source>
</reference>
<comment type="caution">
    <text evidence="2">The sequence shown here is derived from an EMBL/GenBank/DDBJ whole genome shotgun (WGS) entry which is preliminary data.</text>
</comment>
<keyword evidence="2" id="KW-0255">Endonuclease</keyword>
<keyword evidence="3" id="KW-1185">Reference proteome</keyword>
<proteinExistence type="predicted"/>
<dbReference type="EMBL" id="JASCIS010000016">
    <property type="protein sequence ID" value="MDI3420351.1"/>
    <property type="molecule type" value="Genomic_DNA"/>
</dbReference>
<dbReference type="PANTHER" id="PTHR35400:SF3">
    <property type="entry name" value="SLL1072 PROTEIN"/>
    <property type="match status" value="1"/>
</dbReference>
<evidence type="ECO:0000259" key="1">
    <source>
        <dbReference type="Pfam" id="PF05685"/>
    </source>
</evidence>
<dbReference type="RefSeq" id="WP_282536233.1">
    <property type="nucleotide sequence ID" value="NZ_JASCIS010000016.1"/>
</dbReference>
<organism evidence="2 3">
    <name type="scientific">Streptomyces luteolus</name>
    <dbReference type="NCBI Taxonomy" id="3043615"/>
    <lineage>
        <taxon>Bacteria</taxon>
        <taxon>Bacillati</taxon>
        <taxon>Actinomycetota</taxon>
        <taxon>Actinomycetes</taxon>
        <taxon>Kitasatosporales</taxon>
        <taxon>Streptomycetaceae</taxon>
        <taxon>Streptomyces</taxon>
    </lineage>
</organism>
<dbReference type="GO" id="GO:0004519">
    <property type="term" value="F:endonuclease activity"/>
    <property type="evidence" value="ECO:0007669"/>
    <property type="project" value="UniProtKB-KW"/>
</dbReference>
<evidence type="ECO:0000313" key="3">
    <source>
        <dbReference type="Proteomes" id="UP001237105"/>
    </source>
</evidence>
<evidence type="ECO:0000313" key="2">
    <source>
        <dbReference type="EMBL" id="MDI3420351.1"/>
    </source>
</evidence>